<dbReference type="Proteomes" id="UP001060085">
    <property type="component" value="Linkage Group LG01"/>
</dbReference>
<sequence length="250" mass="29012">MEYCWSNPSWKRIEVKSKQEDYQSKITRDMHNFYHGGGNRFNAYGGTTMEIANFTPRRHVGVESEHLECSKEKESELEKSERVKENERFIKKQESGKKEQREKDIVVLEKTVSFFASDTSLVDPDIVGLKLKCALIDVLHDKSKGKYVEQCDYVLPILGVFMRNINGLQVDANTVQAIKDWLISMVYQVLIGDSSRTLAPLLETKTNEAFEEGQASKFFIIYTISKDYSREKFGCKKKSKIVKFRTYRRC</sequence>
<comment type="caution">
    <text evidence="1">The sequence shown here is derived from an EMBL/GenBank/DDBJ whole genome shotgun (WGS) entry which is preliminary data.</text>
</comment>
<evidence type="ECO:0000313" key="2">
    <source>
        <dbReference type="Proteomes" id="UP001060085"/>
    </source>
</evidence>
<accession>A0ACC0C8K3</accession>
<dbReference type="EMBL" id="CM044701">
    <property type="protein sequence ID" value="KAI5681274.1"/>
    <property type="molecule type" value="Genomic_DNA"/>
</dbReference>
<organism evidence="1 2">
    <name type="scientific">Catharanthus roseus</name>
    <name type="common">Madagascar periwinkle</name>
    <name type="synonym">Vinca rosea</name>
    <dbReference type="NCBI Taxonomy" id="4058"/>
    <lineage>
        <taxon>Eukaryota</taxon>
        <taxon>Viridiplantae</taxon>
        <taxon>Streptophyta</taxon>
        <taxon>Embryophyta</taxon>
        <taxon>Tracheophyta</taxon>
        <taxon>Spermatophyta</taxon>
        <taxon>Magnoliopsida</taxon>
        <taxon>eudicotyledons</taxon>
        <taxon>Gunneridae</taxon>
        <taxon>Pentapetalae</taxon>
        <taxon>asterids</taxon>
        <taxon>lamiids</taxon>
        <taxon>Gentianales</taxon>
        <taxon>Apocynaceae</taxon>
        <taxon>Rauvolfioideae</taxon>
        <taxon>Vinceae</taxon>
        <taxon>Catharanthinae</taxon>
        <taxon>Catharanthus</taxon>
    </lineage>
</organism>
<evidence type="ECO:0000313" key="1">
    <source>
        <dbReference type="EMBL" id="KAI5681274.1"/>
    </source>
</evidence>
<gene>
    <name evidence="1" type="ORF">M9H77_02501</name>
</gene>
<proteinExistence type="predicted"/>
<keyword evidence="2" id="KW-1185">Reference proteome</keyword>
<name>A0ACC0C8K3_CATRO</name>
<protein>
    <submittedName>
        <fullName evidence="1">Uncharacterized protein</fullName>
    </submittedName>
</protein>
<reference evidence="2" key="1">
    <citation type="journal article" date="2023" name="Nat. Plants">
        <title>Single-cell RNA sequencing provides a high-resolution roadmap for understanding the multicellular compartmentation of specialized metabolism.</title>
        <authorList>
            <person name="Sun S."/>
            <person name="Shen X."/>
            <person name="Li Y."/>
            <person name="Li Y."/>
            <person name="Wang S."/>
            <person name="Li R."/>
            <person name="Zhang H."/>
            <person name="Shen G."/>
            <person name="Guo B."/>
            <person name="Wei J."/>
            <person name="Xu J."/>
            <person name="St-Pierre B."/>
            <person name="Chen S."/>
            <person name="Sun C."/>
        </authorList>
    </citation>
    <scope>NUCLEOTIDE SEQUENCE [LARGE SCALE GENOMIC DNA]</scope>
</reference>